<feature type="compositionally biased region" description="Polar residues" evidence="1">
    <location>
        <begin position="1130"/>
        <end position="1146"/>
    </location>
</feature>
<organism evidence="3 4">
    <name type="scientific">Meloidogyne enterolobii</name>
    <name type="common">Root-knot nematode worm</name>
    <name type="synonym">Meloidogyne mayaguensis</name>
    <dbReference type="NCBI Taxonomy" id="390850"/>
    <lineage>
        <taxon>Eukaryota</taxon>
        <taxon>Metazoa</taxon>
        <taxon>Ecdysozoa</taxon>
        <taxon>Nematoda</taxon>
        <taxon>Chromadorea</taxon>
        <taxon>Rhabditida</taxon>
        <taxon>Tylenchina</taxon>
        <taxon>Tylenchomorpha</taxon>
        <taxon>Tylenchoidea</taxon>
        <taxon>Meloidogynidae</taxon>
        <taxon>Meloidogyninae</taxon>
        <taxon>Meloidogyne</taxon>
    </lineage>
</organism>
<protein>
    <recommendedName>
        <fullName evidence="2">Cell morphogenesis protein C-terminal domain-containing protein</fullName>
    </recommendedName>
</protein>
<dbReference type="InterPro" id="IPR039867">
    <property type="entry name" value="Furry/Tao3/Mor2"/>
</dbReference>
<dbReference type="PANTHER" id="PTHR12295">
    <property type="entry name" value="FURRY-RELATED"/>
    <property type="match status" value="1"/>
</dbReference>
<feature type="compositionally biased region" description="Basic and acidic residues" evidence="1">
    <location>
        <begin position="1187"/>
        <end position="1202"/>
    </location>
</feature>
<dbReference type="GO" id="GO:0031175">
    <property type="term" value="P:neuron projection development"/>
    <property type="evidence" value="ECO:0007669"/>
    <property type="project" value="TreeGrafter"/>
</dbReference>
<dbReference type="PANTHER" id="PTHR12295:SF30">
    <property type="entry name" value="PROTEIN FURRY"/>
    <property type="match status" value="1"/>
</dbReference>
<evidence type="ECO:0000313" key="4">
    <source>
        <dbReference type="Proteomes" id="UP000580250"/>
    </source>
</evidence>
<accession>A0A6V7WC46</accession>
<feature type="compositionally biased region" description="Gly residues" evidence="1">
    <location>
        <begin position="931"/>
        <end position="952"/>
    </location>
</feature>
<dbReference type="InterPro" id="IPR025481">
    <property type="entry name" value="Cell_Morphogen_C"/>
</dbReference>
<evidence type="ECO:0000313" key="3">
    <source>
        <dbReference type="EMBL" id="CAD2184573.1"/>
    </source>
</evidence>
<sequence length="1202" mass="135774">MMISLSLENMLPLAKKISSYILEACGEEFVSLLVNNLENVGKPFKHFLCRSEMPPFYRWENETKKEENFENKIEENNNNEVIEEEFCEEKNINNQDLTTPTLNSLLKIIPKQLPMPPYGGNYSRLSLLFQPQNNNNNNGCLLSRSHMSLFLLCDLIGLKTSIGWNDYIPKLLHIAVINLDSNDKIICFHSRQIIINICLMFIADDVSLVQVATTLLKNQLRNQENIKESNLDEVGLNLNNSTTTTTNNNGRINRISAITTSATNNAENSSLASESIGGNSPYNNLNNNKEKFINNLNLIPNYYKEQLFAVDALFCSKTELLKCLLFCLSQNKNTSLWTFEDTTQRCWITESSKYVGRFVQRLVDFLQTKLPELANNWTQFAIHFAFNVSNRHYFGRSFQIAGSLGTSPVPFIPLLISRLVDIFSENNDETQSFIIELFICLQRMVQSVDNNSKTFSNGHCRSISYTRNFWEPLEANKKDEKKDIRHSLLLSSNFDLNNKTPLKRSKSASMPKINNETNLYLTEENILAFSQIATISLLMLESNVDNEFLIGLHTFDKILQASGNQRFEFLVRLEEIVNKSWELPNNTEIVALALKGILYPFHGYECSISIFSKCLLNLNQKIVCSNSKESFALIVTASLPYCIQNFNSPTSLCSKLAQSIATHCRTELDQLSKEKGVNLDTFSDHPLSNLITMMDQYREQKFPRDHPQWTKCVINYLLDAFKPDTFQLIIVLTEMLERSPIALHSSLLDMLLLLFNYGNLNNCPPAYFNSQIVKTIFKHIHGSSSREASRIFKVILEQWNAISVDKISQNEIFWLKESQNLKFDLKNPFYTKLVLINCLQWIRLLRKKLLTLFSTFGLPIGATRHLSLLSKSFTDIQQDQLIGINIEEKEGGNIQKQQQQSNLKLESKDDYSTKTTNQQPNIDRMSSPKSFGGGGGGGPSLGGGGGQGGGGNLLQQDHHSSANSCELISLRTTDSFPRVFKEFDFLEAEHDSVSESAESCFNWLSTMRTPRVCSEINDINTQNDQDELGDDEEEFYEDNDLDSNNSNNNTRCDDPYSPKSFRSGGTNSSCCNRHSSLESVGGGSGGGGGLHKNIATNIRRRRRKGGGGREGGGERGESSFNLIRRPLSGASDSNDVSSDRTPIQSTHHSDESSSEFASEGEQQQQRENIEEEDEGGEDVEEEDVEEMGGRREIVGEEKKRAS</sequence>
<dbReference type="EMBL" id="CAJEWN010000507">
    <property type="protein sequence ID" value="CAD2184573.1"/>
    <property type="molecule type" value="Genomic_DNA"/>
</dbReference>
<dbReference type="GO" id="GO:0030427">
    <property type="term" value="C:site of polarized growth"/>
    <property type="evidence" value="ECO:0007669"/>
    <property type="project" value="TreeGrafter"/>
</dbReference>
<proteinExistence type="predicted"/>
<feature type="compositionally biased region" description="Gly residues" evidence="1">
    <location>
        <begin position="1080"/>
        <end position="1090"/>
    </location>
</feature>
<dbReference type="OrthoDB" id="6287725at2759"/>
<feature type="compositionally biased region" description="Acidic residues" evidence="1">
    <location>
        <begin position="1169"/>
        <end position="1186"/>
    </location>
</feature>
<feature type="compositionally biased region" description="Polar residues" evidence="1">
    <location>
        <begin position="894"/>
        <end position="904"/>
    </location>
</feature>
<dbReference type="Pfam" id="PF14225">
    <property type="entry name" value="MOR2-PAG1_C"/>
    <property type="match status" value="1"/>
</dbReference>
<feature type="domain" description="Cell morphogenesis protein C-terminal" evidence="2">
    <location>
        <begin position="537"/>
        <end position="797"/>
    </location>
</feature>
<reference evidence="3 4" key="1">
    <citation type="submission" date="2020-08" db="EMBL/GenBank/DDBJ databases">
        <authorList>
            <person name="Koutsovoulos G."/>
            <person name="Danchin GJ E."/>
        </authorList>
    </citation>
    <scope>NUCLEOTIDE SEQUENCE [LARGE SCALE GENOMIC DNA]</scope>
</reference>
<dbReference type="Proteomes" id="UP000580250">
    <property type="component" value="Unassembled WGS sequence"/>
</dbReference>
<comment type="caution">
    <text evidence="3">The sequence shown here is derived from an EMBL/GenBank/DDBJ whole genome shotgun (WGS) entry which is preliminary data.</text>
</comment>
<name>A0A6V7WC46_MELEN</name>
<dbReference type="GO" id="GO:0000902">
    <property type="term" value="P:cell morphogenesis"/>
    <property type="evidence" value="ECO:0007669"/>
    <property type="project" value="InterPro"/>
</dbReference>
<evidence type="ECO:0000256" key="1">
    <source>
        <dbReference type="SAM" id="MobiDB-lite"/>
    </source>
</evidence>
<dbReference type="AlphaFoldDB" id="A0A6V7WC46"/>
<evidence type="ECO:0000259" key="2">
    <source>
        <dbReference type="Pfam" id="PF14225"/>
    </source>
</evidence>
<dbReference type="GO" id="GO:0005938">
    <property type="term" value="C:cell cortex"/>
    <property type="evidence" value="ECO:0007669"/>
    <property type="project" value="TreeGrafter"/>
</dbReference>
<feature type="compositionally biased region" description="Polar residues" evidence="1">
    <location>
        <begin position="1063"/>
        <end position="1078"/>
    </location>
</feature>
<feature type="region of interest" description="Disordered" evidence="1">
    <location>
        <begin position="1036"/>
        <end position="1202"/>
    </location>
</feature>
<feature type="region of interest" description="Disordered" evidence="1">
    <location>
        <begin position="892"/>
        <end position="957"/>
    </location>
</feature>
<gene>
    <name evidence="3" type="ORF">MENT_LOCUS36937</name>
</gene>